<proteinExistence type="predicted"/>
<gene>
    <name evidence="2" type="ORF">BVH74_04830</name>
</gene>
<evidence type="ECO:0000313" key="3">
    <source>
        <dbReference type="Proteomes" id="UP000243488"/>
    </source>
</evidence>
<dbReference type="AlphaFoldDB" id="A0A1V0B2G2"/>
<reference evidence="2 3" key="1">
    <citation type="submission" date="2017-03" db="EMBL/GenBank/DDBJ databases">
        <title>Complete genome sequence of the novel DNRA strain Pseudomonas sp. S-6-2 isolated from Chinese polluted river sediment. Journal of Biotechnology.</title>
        <authorList>
            <person name="Li J."/>
            <person name="Xiang F."/>
            <person name="Wang L."/>
            <person name="Xi L."/>
            <person name="Liu J."/>
        </authorList>
    </citation>
    <scope>NUCLEOTIDE SEQUENCE [LARGE SCALE GENOMIC DNA]</scope>
    <source>
        <strain evidence="2 3">S-6-2</strain>
    </source>
</reference>
<evidence type="ECO:0000313" key="2">
    <source>
        <dbReference type="EMBL" id="AQZ94119.1"/>
    </source>
</evidence>
<keyword evidence="1" id="KW-0732">Signal</keyword>
<keyword evidence="3" id="KW-1185">Reference proteome</keyword>
<feature type="signal peptide" evidence="1">
    <location>
        <begin position="1"/>
        <end position="20"/>
    </location>
</feature>
<feature type="chain" id="PRO_5012437261" description="NADH:ubiquinone oxidoreductase" evidence="1">
    <location>
        <begin position="21"/>
        <end position="120"/>
    </location>
</feature>
<organism evidence="2 3">
    <name type="scientific">Halopseudomonas phragmitis</name>
    <dbReference type="NCBI Taxonomy" id="1931241"/>
    <lineage>
        <taxon>Bacteria</taxon>
        <taxon>Pseudomonadati</taxon>
        <taxon>Pseudomonadota</taxon>
        <taxon>Gammaproteobacteria</taxon>
        <taxon>Pseudomonadales</taxon>
        <taxon>Pseudomonadaceae</taxon>
        <taxon>Halopseudomonas</taxon>
    </lineage>
</organism>
<name>A0A1V0B2G2_9GAMM</name>
<dbReference type="Proteomes" id="UP000243488">
    <property type="component" value="Chromosome"/>
</dbReference>
<evidence type="ECO:0000256" key="1">
    <source>
        <dbReference type="SAM" id="SignalP"/>
    </source>
</evidence>
<protein>
    <recommendedName>
        <fullName evidence="4">NADH:ubiquinone oxidoreductase</fullName>
    </recommendedName>
</protein>
<dbReference type="KEGG" id="ppha:BVH74_04830"/>
<evidence type="ECO:0008006" key="4">
    <source>
        <dbReference type="Google" id="ProtNLM"/>
    </source>
</evidence>
<dbReference type="EMBL" id="CP020100">
    <property type="protein sequence ID" value="AQZ94119.1"/>
    <property type="molecule type" value="Genomic_DNA"/>
</dbReference>
<dbReference type="STRING" id="1931241.BVH74_04830"/>
<dbReference type="RefSeq" id="WP_080048974.1">
    <property type="nucleotide sequence ID" value="NZ_CP020100.1"/>
</dbReference>
<accession>A0A1V0B2G2</accession>
<sequence>MSLRLLSLFPLCLLSTLAMAEACLIESNDDQLPIRMCQQNLTIPAQLFSDSFCQPQIPDRSFQVQMLEQCPEGAYGICQGARSEGVAYQQSIHYYSDPDDAPVLQAYCEQISQGRWIENP</sequence>